<dbReference type="InterPro" id="IPR052709">
    <property type="entry name" value="Transposase-MT_Hybrid"/>
</dbReference>
<dbReference type="CDD" id="cd05380">
    <property type="entry name" value="CAP_euk"/>
    <property type="match status" value="1"/>
</dbReference>
<dbReference type="SUPFAM" id="SSF55797">
    <property type="entry name" value="PR-1-like"/>
    <property type="match status" value="1"/>
</dbReference>
<dbReference type="GO" id="GO:0000014">
    <property type="term" value="F:single-stranded DNA endodeoxyribonuclease activity"/>
    <property type="evidence" value="ECO:0007669"/>
    <property type="project" value="TreeGrafter"/>
</dbReference>
<dbReference type="Pfam" id="PF01359">
    <property type="entry name" value="Transposase_1"/>
    <property type="match status" value="1"/>
</dbReference>
<evidence type="ECO:0000259" key="1">
    <source>
        <dbReference type="SMART" id="SM00198"/>
    </source>
</evidence>
<dbReference type="GO" id="GO:0000729">
    <property type="term" value="P:DNA double-strand break processing"/>
    <property type="evidence" value="ECO:0007669"/>
    <property type="project" value="TreeGrafter"/>
</dbReference>
<protein>
    <submittedName>
        <fullName evidence="2">(pine wood nematode) hypothetical protein</fullName>
    </submittedName>
</protein>
<gene>
    <name evidence="2" type="ORF">BXYJ_LOCUS10353</name>
</gene>
<organism evidence="2 3">
    <name type="scientific">Bursaphelenchus xylophilus</name>
    <name type="common">Pinewood nematode worm</name>
    <name type="synonym">Aphelenchoides xylophilus</name>
    <dbReference type="NCBI Taxonomy" id="6326"/>
    <lineage>
        <taxon>Eukaryota</taxon>
        <taxon>Metazoa</taxon>
        <taxon>Ecdysozoa</taxon>
        <taxon>Nematoda</taxon>
        <taxon>Chromadorea</taxon>
        <taxon>Rhabditida</taxon>
        <taxon>Tylenchina</taxon>
        <taxon>Tylenchomorpha</taxon>
        <taxon>Aphelenchoidea</taxon>
        <taxon>Aphelenchoididae</taxon>
        <taxon>Bursaphelenchus</taxon>
    </lineage>
</organism>
<reference evidence="2" key="1">
    <citation type="submission" date="2020-09" db="EMBL/GenBank/DDBJ databases">
        <authorList>
            <person name="Kikuchi T."/>
        </authorList>
    </citation>
    <scope>NUCLEOTIDE SEQUENCE</scope>
    <source>
        <strain evidence="2">Ka4C1</strain>
    </source>
</reference>
<evidence type="ECO:0000313" key="3">
    <source>
        <dbReference type="Proteomes" id="UP000659654"/>
    </source>
</evidence>
<name>A0A7I8X915_BURXY</name>
<dbReference type="GO" id="GO:0015074">
    <property type="term" value="P:DNA integration"/>
    <property type="evidence" value="ECO:0007669"/>
    <property type="project" value="TreeGrafter"/>
</dbReference>
<dbReference type="InterPro" id="IPR041426">
    <property type="entry name" value="Mos1_HTH"/>
</dbReference>
<comment type="caution">
    <text evidence="2">The sequence shown here is derived from an EMBL/GenBank/DDBJ whole genome shotgun (WGS) entry which is preliminary data.</text>
</comment>
<dbReference type="GO" id="GO:0046975">
    <property type="term" value="F:histone H3K36 methyltransferase activity"/>
    <property type="evidence" value="ECO:0007669"/>
    <property type="project" value="TreeGrafter"/>
</dbReference>
<dbReference type="PANTHER" id="PTHR46060">
    <property type="entry name" value="MARINER MOS1 TRANSPOSASE-LIKE PROTEIN"/>
    <property type="match status" value="1"/>
</dbReference>
<dbReference type="InterPro" id="IPR001888">
    <property type="entry name" value="Transposase_1"/>
</dbReference>
<dbReference type="InterPro" id="IPR036397">
    <property type="entry name" value="RNaseH_sf"/>
</dbReference>
<proteinExistence type="predicted"/>
<dbReference type="InterPro" id="IPR035940">
    <property type="entry name" value="CAP_sf"/>
</dbReference>
<dbReference type="GO" id="GO:0006303">
    <property type="term" value="P:double-strand break repair via nonhomologous end joining"/>
    <property type="evidence" value="ECO:0007669"/>
    <property type="project" value="TreeGrafter"/>
</dbReference>
<dbReference type="OrthoDB" id="9970333at2759"/>
<evidence type="ECO:0000313" key="2">
    <source>
        <dbReference type="EMBL" id="CAD5228255.1"/>
    </source>
</evidence>
<dbReference type="SMR" id="A0A7I8X915"/>
<dbReference type="GO" id="GO:0031297">
    <property type="term" value="P:replication fork processing"/>
    <property type="evidence" value="ECO:0007669"/>
    <property type="project" value="TreeGrafter"/>
</dbReference>
<dbReference type="PRINTS" id="PR00837">
    <property type="entry name" value="V5TPXLIKE"/>
</dbReference>
<dbReference type="GO" id="GO:0035861">
    <property type="term" value="C:site of double-strand break"/>
    <property type="evidence" value="ECO:0007669"/>
    <property type="project" value="TreeGrafter"/>
</dbReference>
<dbReference type="GO" id="GO:0005634">
    <property type="term" value="C:nucleus"/>
    <property type="evidence" value="ECO:0007669"/>
    <property type="project" value="TreeGrafter"/>
</dbReference>
<accession>A0A7I8X915</accession>
<sequence length="397" mass="45916">MSLSRSDIRKLLKYEFLRGANAPTALERINEAHGPGTVSRTTAFDWYFKFKNGKMGVDDQKRSGRPKTVDRAGVLNFRAKKVLLCVWWDRRGPIHWELMPNGQTITAQVYCEQLERVRRKMRKRRIPVIFLHDNAKPHTAQLTRGKLAEMGWEVLDHPPYSPDISPTDFHLFRGLEHWIRGKKFDSSRNFSLRRPVLVSVLWSLPEAERRLIADLHNSYRSKLALGLLRVQDKWLPSTQNMYKLEYEPHLETMAQNHANTCVFLHSIEHRRPKLGENICRYVIEQPVVPHEAIVKDCIARWYNTSINFDPEKLKFNVRHYIGNVNDFTAMIWGAATAVGCGLRQCDDQVFFVCNYGPRSNVLDEPIFEPGLPCRAAIECTTFGRSQCENSTGLCVSY</sequence>
<dbReference type="GO" id="GO:0044547">
    <property type="term" value="F:DNA topoisomerase binding"/>
    <property type="evidence" value="ECO:0007669"/>
    <property type="project" value="TreeGrafter"/>
</dbReference>
<dbReference type="InterPro" id="IPR001283">
    <property type="entry name" value="CRISP-related"/>
</dbReference>
<dbReference type="AlphaFoldDB" id="A0A7I8X915"/>
<dbReference type="GO" id="GO:0003697">
    <property type="term" value="F:single-stranded DNA binding"/>
    <property type="evidence" value="ECO:0007669"/>
    <property type="project" value="TreeGrafter"/>
</dbReference>
<dbReference type="GO" id="GO:0000793">
    <property type="term" value="C:condensed chromosome"/>
    <property type="evidence" value="ECO:0007669"/>
    <property type="project" value="TreeGrafter"/>
</dbReference>
<dbReference type="SMART" id="SM00198">
    <property type="entry name" value="SCP"/>
    <property type="match status" value="1"/>
</dbReference>
<keyword evidence="3" id="KW-1185">Reference proteome</keyword>
<dbReference type="EMBL" id="CAJFCV020000004">
    <property type="protein sequence ID" value="CAG9118784.1"/>
    <property type="molecule type" value="Genomic_DNA"/>
</dbReference>
<dbReference type="GO" id="GO:0042800">
    <property type="term" value="F:histone H3K4 methyltransferase activity"/>
    <property type="evidence" value="ECO:0007669"/>
    <property type="project" value="TreeGrafter"/>
</dbReference>
<dbReference type="PANTHER" id="PTHR46060:SF2">
    <property type="entry name" value="HISTONE-LYSINE N-METHYLTRANSFERASE SETMAR"/>
    <property type="match status" value="1"/>
</dbReference>
<dbReference type="GO" id="GO:0003690">
    <property type="term" value="F:double-stranded DNA binding"/>
    <property type="evidence" value="ECO:0007669"/>
    <property type="project" value="TreeGrafter"/>
</dbReference>
<dbReference type="Gene3D" id="1.10.10.1450">
    <property type="match status" value="1"/>
</dbReference>
<dbReference type="EMBL" id="CAJFDI010000004">
    <property type="protein sequence ID" value="CAD5228255.1"/>
    <property type="molecule type" value="Genomic_DNA"/>
</dbReference>
<dbReference type="Proteomes" id="UP000659654">
    <property type="component" value="Unassembled WGS sequence"/>
</dbReference>
<feature type="domain" description="SCP" evidence="1">
    <location>
        <begin position="207"/>
        <end position="363"/>
    </location>
</feature>
<dbReference type="Pfam" id="PF00188">
    <property type="entry name" value="CAP"/>
    <property type="match status" value="1"/>
</dbReference>
<dbReference type="Pfam" id="PF17906">
    <property type="entry name" value="HTH_48"/>
    <property type="match status" value="1"/>
</dbReference>
<dbReference type="Proteomes" id="UP000582659">
    <property type="component" value="Unassembled WGS sequence"/>
</dbReference>
<dbReference type="Gene3D" id="3.30.420.10">
    <property type="entry name" value="Ribonuclease H-like superfamily/Ribonuclease H"/>
    <property type="match status" value="1"/>
</dbReference>
<dbReference type="GO" id="GO:0044774">
    <property type="term" value="P:mitotic DNA integrity checkpoint signaling"/>
    <property type="evidence" value="ECO:0007669"/>
    <property type="project" value="TreeGrafter"/>
</dbReference>
<dbReference type="Gene3D" id="3.40.33.10">
    <property type="entry name" value="CAP"/>
    <property type="match status" value="1"/>
</dbReference>
<dbReference type="InterPro" id="IPR014044">
    <property type="entry name" value="CAP_dom"/>
</dbReference>